<protein>
    <submittedName>
        <fullName evidence="1">Uncharacterized protein</fullName>
    </submittedName>
</protein>
<reference evidence="1 2" key="1">
    <citation type="journal article" date="2022" name="bioRxiv">
        <title>The genome of the oomycete Peronosclerospora sorghi, a cosmopolitan pathogen of maize and sorghum, is inflated with dispersed pseudogenes.</title>
        <authorList>
            <person name="Fletcher K."/>
            <person name="Martin F."/>
            <person name="Isakeit T."/>
            <person name="Cavanaugh K."/>
            <person name="Magill C."/>
            <person name="Michelmore R."/>
        </authorList>
    </citation>
    <scope>NUCLEOTIDE SEQUENCE [LARGE SCALE GENOMIC DNA]</scope>
    <source>
        <strain evidence="1">P6</strain>
    </source>
</reference>
<sequence>METKSVEVLDDEDEQPSNTLLTSSRDNVASSSHPKDLMRDVLRDHRNRAKEGLQGLKVFVSLVENTASLPLSRFHVIPCYLVLSSVFGRATAQQWEHR</sequence>
<evidence type="ECO:0000313" key="2">
    <source>
        <dbReference type="Proteomes" id="UP001163321"/>
    </source>
</evidence>
<keyword evidence="2" id="KW-1185">Reference proteome</keyword>
<name>A0ACC0VRS4_9STRA</name>
<proteinExistence type="predicted"/>
<dbReference type="EMBL" id="CM047586">
    <property type="protein sequence ID" value="KAI9909189.1"/>
    <property type="molecule type" value="Genomic_DNA"/>
</dbReference>
<gene>
    <name evidence="1" type="ORF">PsorP6_015017</name>
</gene>
<dbReference type="Proteomes" id="UP001163321">
    <property type="component" value="Chromosome 7"/>
</dbReference>
<accession>A0ACC0VRS4</accession>
<evidence type="ECO:0000313" key="1">
    <source>
        <dbReference type="EMBL" id="KAI9909189.1"/>
    </source>
</evidence>
<comment type="caution">
    <text evidence="1">The sequence shown here is derived from an EMBL/GenBank/DDBJ whole genome shotgun (WGS) entry which is preliminary data.</text>
</comment>
<organism evidence="1 2">
    <name type="scientific">Peronosclerospora sorghi</name>
    <dbReference type="NCBI Taxonomy" id="230839"/>
    <lineage>
        <taxon>Eukaryota</taxon>
        <taxon>Sar</taxon>
        <taxon>Stramenopiles</taxon>
        <taxon>Oomycota</taxon>
        <taxon>Peronosporomycetes</taxon>
        <taxon>Peronosporales</taxon>
        <taxon>Peronosporaceae</taxon>
        <taxon>Peronosclerospora</taxon>
    </lineage>
</organism>